<organism evidence="1 2">
    <name type="scientific">Dacryopinax primogenitus (strain DJM 731)</name>
    <name type="common">Brown rot fungus</name>
    <dbReference type="NCBI Taxonomy" id="1858805"/>
    <lineage>
        <taxon>Eukaryota</taxon>
        <taxon>Fungi</taxon>
        <taxon>Dikarya</taxon>
        <taxon>Basidiomycota</taxon>
        <taxon>Agaricomycotina</taxon>
        <taxon>Dacrymycetes</taxon>
        <taxon>Dacrymycetales</taxon>
        <taxon>Dacrymycetaceae</taxon>
        <taxon>Dacryopinax</taxon>
    </lineage>
</organism>
<keyword evidence="2" id="KW-1185">Reference proteome</keyword>
<dbReference type="Pfam" id="PF18758">
    <property type="entry name" value="KDZ"/>
    <property type="match status" value="1"/>
</dbReference>
<evidence type="ECO:0000313" key="1">
    <source>
        <dbReference type="EMBL" id="EJU02601.1"/>
    </source>
</evidence>
<protein>
    <submittedName>
        <fullName evidence="1">Uncharacterized protein</fullName>
    </submittedName>
</protein>
<name>M5FX90_DACPD</name>
<sequence>NLTVGYDIGCDHSKTLSSSSLGQQVQDTKFHMYISMFHGYAHNHKCQLWFHPCFLMTASLETLETNEWVFSKQNLTTHLFCHASTYH</sequence>
<dbReference type="HOGENOM" id="CLU_091791_2_0_1"/>
<dbReference type="EMBL" id="JH795861">
    <property type="protein sequence ID" value="EJU02601.1"/>
    <property type="molecule type" value="Genomic_DNA"/>
</dbReference>
<dbReference type="AlphaFoldDB" id="M5FX90"/>
<dbReference type="InterPro" id="IPR040521">
    <property type="entry name" value="KDZ"/>
</dbReference>
<reference evidence="1 2" key="1">
    <citation type="journal article" date="2012" name="Science">
        <title>The Paleozoic origin of enzymatic lignin decomposition reconstructed from 31 fungal genomes.</title>
        <authorList>
            <person name="Floudas D."/>
            <person name="Binder M."/>
            <person name="Riley R."/>
            <person name="Barry K."/>
            <person name="Blanchette R.A."/>
            <person name="Henrissat B."/>
            <person name="Martinez A.T."/>
            <person name="Otillar R."/>
            <person name="Spatafora J.W."/>
            <person name="Yadav J.S."/>
            <person name="Aerts A."/>
            <person name="Benoit I."/>
            <person name="Boyd A."/>
            <person name="Carlson A."/>
            <person name="Copeland A."/>
            <person name="Coutinho P.M."/>
            <person name="de Vries R.P."/>
            <person name="Ferreira P."/>
            <person name="Findley K."/>
            <person name="Foster B."/>
            <person name="Gaskell J."/>
            <person name="Glotzer D."/>
            <person name="Gorecki P."/>
            <person name="Heitman J."/>
            <person name="Hesse C."/>
            <person name="Hori C."/>
            <person name="Igarashi K."/>
            <person name="Jurgens J.A."/>
            <person name="Kallen N."/>
            <person name="Kersten P."/>
            <person name="Kohler A."/>
            <person name="Kuees U."/>
            <person name="Kumar T.K.A."/>
            <person name="Kuo A."/>
            <person name="LaButti K."/>
            <person name="Larrondo L.F."/>
            <person name="Lindquist E."/>
            <person name="Ling A."/>
            <person name="Lombard V."/>
            <person name="Lucas S."/>
            <person name="Lundell T."/>
            <person name="Martin R."/>
            <person name="McLaughlin D.J."/>
            <person name="Morgenstern I."/>
            <person name="Morin E."/>
            <person name="Murat C."/>
            <person name="Nagy L.G."/>
            <person name="Nolan M."/>
            <person name="Ohm R.A."/>
            <person name="Patyshakuliyeva A."/>
            <person name="Rokas A."/>
            <person name="Ruiz-Duenas F.J."/>
            <person name="Sabat G."/>
            <person name="Salamov A."/>
            <person name="Samejima M."/>
            <person name="Schmutz J."/>
            <person name="Slot J.C."/>
            <person name="St John F."/>
            <person name="Stenlid J."/>
            <person name="Sun H."/>
            <person name="Sun S."/>
            <person name="Syed K."/>
            <person name="Tsang A."/>
            <person name="Wiebenga A."/>
            <person name="Young D."/>
            <person name="Pisabarro A."/>
            <person name="Eastwood D.C."/>
            <person name="Martin F."/>
            <person name="Cullen D."/>
            <person name="Grigoriev I.V."/>
            <person name="Hibbett D.S."/>
        </authorList>
    </citation>
    <scope>NUCLEOTIDE SEQUENCE [LARGE SCALE GENOMIC DNA]</scope>
    <source>
        <strain evidence="1 2">DJM-731 SS1</strain>
    </source>
</reference>
<accession>M5FX90</accession>
<evidence type="ECO:0000313" key="2">
    <source>
        <dbReference type="Proteomes" id="UP000030653"/>
    </source>
</evidence>
<dbReference type="RefSeq" id="XP_040629495.1">
    <property type="nucleotide sequence ID" value="XM_040775031.1"/>
</dbReference>
<gene>
    <name evidence="1" type="ORF">DACRYDRAFT_51185</name>
</gene>
<dbReference type="GeneID" id="63690093"/>
<dbReference type="Proteomes" id="UP000030653">
    <property type="component" value="Unassembled WGS sequence"/>
</dbReference>
<feature type="non-terminal residue" evidence="1">
    <location>
        <position position="1"/>
    </location>
</feature>
<dbReference type="OrthoDB" id="3251205at2759"/>
<proteinExistence type="predicted"/>